<reference evidence="2 3" key="1">
    <citation type="submission" date="2022-02" db="EMBL/GenBank/DDBJ databases">
        <title>Chromosome-level reference genomes for two strains of Caenorhabditis briggsae: an improved platform for comparative genomics.</title>
        <authorList>
            <person name="Stevens L."/>
            <person name="Andersen E.C."/>
        </authorList>
    </citation>
    <scope>NUCLEOTIDE SEQUENCE [LARGE SCALE GENOMIC DNA]</scope>
    <source>
        <strain evidence="2">QX1410_ONT</strain>
        <tissue evidence="2">Whole-organism</tissue>
    </source>
</reference>
<keyword evidence="1" id="KW-1133">Transmembrane helix</keyword>
<proteinExistence type="predicted"/>
<evidence type="ECO:0000313" key="2">
    <source>
        <dbReference type="EMBL" id="ULT91155.1"/>
    </source>
</evidence>
<dbReference type="EMBL" id="CP090895">
    <property type="protein sequence ID" value="ULT91155.1"/>
    <property type="molecule type" value="Genomic_DNA"/>
</dbReference>
<evidence type="ECO:0000313" key="3">
    <source>
        <dbReference type="Proteomes" id="UP000827892"/>
    </source>
</evidence>
<dbReference type="AlphaFoldDB" id="A0AAE9A6C3"/>
<sequence length="71" mass="8416">MYFPGYTDRPYLWWLPLPTMIVMLVLIWLLMKRKEDRNEKTIKIITVPPVISTRMPATQPVYIVPIQNDGL</sequence>
<dbReference type="Proteomes" id="UP000827892">
    <property type="component" value="Chromosome V"/>
</dbReference>
<organism evidence="2 3">
    <name type="scientific">Caenorhabditis briggsae</name>
    <dbReference type="NCBI Taxonomy" id="6238"/>
    <lineage>
        <taxon>Eukaryota</taxon>
        <taxon>Metazoa</taxon>
        <taxon>Ecdysozoa</taxon>
        <taxon>Nematoda</taxon>
        <taxon>Chromadorea</taxon>
        <taxon>Rhabditida</taxon>
        <taxon>Rhabditina</taxon>
        <taxon>Rhabditomorpha</taxon>
        <taxon>Rhabditoidea</taxon>
        <taxon>Rhabditidae</taxon>
        <taxon>Peloderinae</taxon>
        <taxon>Caenorhabditis</taxon>
    </lineage>
</organism>
<feature type="transmembrane region" description="Helical" evidence="1">
    <location>
        <begin position="12"/>
        <end position="31"/>
    </location>
</feature>
<protein>
    <submittedName>
        <fullName evidence="2">Uncharacterized protein</fullName>
    </submittedName>
</protein>
<keyword evidence="1" id="KW-0812">Transmembrane</keyword>
<evidence type="ECO:0000256" key="1">
    <source>
        <dbReference type="SAM" id="Phobius"/>
    </source>
</evidence>
<name>A0AAE9A6C3_CAEBR</name>
<keyword evidence="1" id="KW-0472">Membrane</keyword>
<accession>A0AAE9A6C3</accession>
<gene>
    <name evidence="2" type="ORF">L3Y34_009044</name>
</gene>